<sequence>MLPKFEYADFNKFLVSVGALLIAAGLAIPIFLLQEKTVAGTPEKNLRELTPIGKQIFSAQQEQIRWLLSSWPYISGGLAVAGLLLIAWGGFKWWQRQKHLVLREEAELGKLKAEKEKLDAEKEKLDEEVAQIVKAKLESPEEASESVERKAEEVVEEVSVDQHAASVNGQASPPQPRSDVSANIARNARASITRHYVDAEDAAVKLVTRLMGRDGEAFQNVKLGKAARVDAVAIGPRLNLGIDVKLLTESNWRLNVRKRVLDALKFSLDMQNLSEKEYGRRLRPLIVWALHAEPGAVVEDDVLHAAAHRLAAEFEPHLRTFEEPPLFLIADSQKLRDLPDASDQDIRIMENWARGPRSFILTVPSEGAYSAMTPLTA</sequence>
<comment type="caution">
    <text evidence="3">The sequence shown here is derived from an EMBL/GenBank/DDBJ whole genome shotgun (WGS) entry which is preliminary data.</text>
</comment>
<dbReference type="Proteomes" id="UP001597368">
    <property type="component" value="Unassembled WGS sequence"/>
</dbReference>
<protein>
    <submittedName>
        <fullName evidence="3">Uncharacterized protein</fullName>
    </submittedName>
</protein>
<feature type="transmembrane region" description="Helical" evidence="2">
    <location>
        <begin position="73"/>
        <end position="94"/>
    </location>
</feature>
<keyword evidence="2" id="KW-0472">Membrane</keyword>
<evidence type="ECO:0000313" key="3">
    <source>
        <dbReference type="EMBL" id="MFD1934722.1"/>
    </source>
</evidence>
<keyword evidence="4" id="KW-1185">Reference proteome</keyword>
<feature type="coiled-coil region" evidence="1">
    <location>
        <begin position="101"/>
        <end position="138"/>
    </location>
</feature>
<evidence type="ECO:0000256" key="1">
    <source>
        <dbReference type="SAM" id="Coils"/>
    </source>
</evidence>
<proteinExistence type="predicted"/>
<dbReference type="RefSeq" id="WP_379574813.1">
    <property type="nucleotide sequence ID" value="NZ_JBHUFV010000035.1"/>
</dbReference>
<evidence type="ECO:0000256" key="2">
    <source>
        <dbReference type="SAM" id="Phobius"/>
    </source>
</evidence>
<reference evidence="4" key="1">
    <citation type="journal article" date="2019" name="Int. J. Syst. Evol. Microbiol.">
        <title>The Global Catalogue of Microorganisms (GCM) 10K type strain sequencing project: providing services to taxonomists for standard genome sequencing and annotation.</title>
        <authorList>
            <consortium name="The Broad Institute Genomics Platform"/>
            <consortium name="The Broad Institute Genome Sequencing Center for Infectious Disease"/>
            <person name="Wu L."/>
            <person name="Ma J."/>
        </authorList>
    </citation>
    <scope>NUCLEOTIDE SEQUENCE [LARGE SCALE GENOMIC DNA]</scope>
    <source>
        <strain evidence="4">ICMP 6774ER</strain>
    </source>
</reference>
<keyword evidence="2" id="KW-1133">Transmembrane helix</keyword>
<gene>
    <name evidence="3" type="ORF">ACFSKW_24925</name>
</gene>
<evidence type="ECO:0000313" key="4">
    <source>
        <dbReference type="Proteomes" id="UP001597368"/>
    </source>
</evidence>
<dbReference type="EMBL" id="JBHUFV010000035">
    <property type="protein sequence ID" value="MFD1934722.1"/>
    <property type="molecule type" value="Genomic_DNA"/>
</dbReference>
<feature type="transmembrane region" description="Helical" evidence="2">
    <location>
        <begin position="12"/>
        <end position="32"/>
    </location>
</feature>
<organism evidence="3 4">
    <name type="scientific">Nonomuraea mangrovi</name>
    <dbReference type="NCBI Taxonomy" id="2316207"/>
    <lineage>
        <taxon>Bacteria</taxon>
        <taxon>Bacillati</taxon>
        <taxon>Actinomycetota</taxon>
        <taxon>Actinomycetes</taxon>
        <taxon>Streptosporangiales</taxon>
        <taxon>Streptosporangiaceae</taxon>
        <taxon>Nonomuraea</taxon>
    </lineage>
</organism>
<keyword evidence="1" id="KW-0175">Coiled coil</keyword>
<name>A0ABW4T1C2_9ACTN</name>
<keyword evidence="2" id="KW-0812">Transmembrane</keyword>
<accession>A0ABW4T1C2</accession>